<comment type="caution">
    <text evidence="2">The sequence shown here is derived from an EMBL/GenBank/DDBJ whole genome shotgun (WGS) entry which is preliminary data.</text>
</comment>
<organism evidence="2 3">
    <name type="scientific">Thermophilibacter provencensis</name>
    <dbReference type="NCBI Taxonomy" id="1852386"/>
    <lineage>
        <taxon>Bacteria</taxon>
        <taxon>Bacillati</taxon>
        <taxon>Actinomycetota</taxon>
        <taxon>Coriobacteriia</taxon>
        <taxon>Coriobacteriales</taxon>
        <taxon>Atopobiaceae</taxon>
        <taxon>Thermophilibacter</taxon>
    </lineage>
</organism>
<dbReference type="Pfam" id="PF00383">
    <property type="entry name" value="dCMP_cyt_deam_1"/>
    <property type="match status" value="1"/>
</dbReference>
<evidence type="ECO:0000259" key="1">
    <source>
        <dbReference type="PROSITE" id="PS51747"/>
    </source>
</evidence>
<dbReference type="Pfam" id="PF04229">
    <property type="entry name" value="GrpB"/>
    <property type="match status" value="1"/>
</dbReference>
<evidence type="ECO:0000313" key="3">
    <source>
        <dbReference type="Proteomes" id="UP001529256"/>
    </source>
</evidence>
<dbReference type="SUPFAM" id="SSF53927">
    <property type="entry name" value="Cytidine deaminase-like"/>
    <property type="match status" value="1"/>
</dbReference>
<name>A0ABT7V0U7_9ACTN</name>
<dbReference type="CDD" id="cd01283">
    <property type="entry name" value="cytidine_deaminase"/>
    <property type="match status" value="1"/>
</dbReference>
<dbReference type="EMBL" id="JAUDEA010000001">
    <property type="protein sequence ID" value="MDM8270230.1"/>
    <property type="molecule type" value="Genomic_DNA"/>
</dbReference>
<dbReference type="RefSeq" id="WP_289510332.1">
    <property type="nucleotide sequence ID" value="NZ_JAUDEA010000001.1"/>
</dbReference>
<dbReference type="PANTHER" id="PTHR34822:SF1">
    <property type="entry name" value="GRPB FAMILY PROTEIN"/>
    <property type="match status" value="1"/>
</dbReference>
<dbReference type="PANTHER" id="PTHR34822">
    <property type="entry name" value="GRPB DOMAIN PROTEIN (AFU_ORTHOLOGUE AFUA_1G01530)"/>
    <property type="match status" value="1"/>
</dbReference>
<proteinExistence type="predicted"/>
<dbReference type="SUPFAM" id="SSF81301">
    <property type="entry name" value="Nucleotidyltransferase"/>
    <property type="match status" value="1"/>
</dbReference>
<reference evidence="3" key="1">
    <citation type="submission" date="2023-06" db="EMBL/GenBank/DDBJ databases">
        <title>Identification and characterization of horizontal gene transfer across gut microbiota members of farm animals based on homology search.</title>
        <authorList>
            <person name="Zeman M."/>
            <person name="Kubasova T."/>
            <person name="Jahodarova E."/>
            <person name="Nykrynova M."/>
            <person name="Rychlik I."/>
        </authorList>
    </citation>
    <scope>NUCLEOTIDE SEQUENCE [LARGE SCALE GENOMIC DNA]</scope>
    <source>
        <strain evidence="3">153_Feed</strain>
    </source>
</reference>
<dbReference type="PROSITE" id="PS51747">
    <property type="entry name" value="CYT_DCMP_DEAMINASES_2"/>
    <property type="match status" value="1"/>
</dbReference>
<accession>A0ABT7V0U7</accession>
<gene>
    <name evidence="2" type="ORF">QUW25_00795</name>
</gene>
<feature type="domain" description="CMP/dCMP-type deaminase" evidence="1">
    <location>
        <begin position="173"/>
        <end position="292"/>
    </location>
</feature>
<protein>
    <submittedName>
        <fullName evidence="2">GrpB family protein</fullName>
    </submittedName>
</protein>
<dbReference type="InterPro" id="IPR007344">
    <property type="entry name" value="GrpB/CoaE"/>
</dbReference>
<dbReference type="InterPro" id="IPR002125">
    <property type="entry name" value="CMP_dCMP_dom"/>
</dbReference>
<dbReference type="InterPro" id="IPR043519">
    <property type="entry name" value="NT_sf"/>
</dbReference>
<dbReference type="Gene3D" id="3.30.460.10">
    <property type="entry name" value="Beta Polymerase, domain 2"/>
    <property type="match status" value="1"/>
</dbReference>
<dbReference type="Proteomes" id="UP001529256">
    <property type="component" value="Unassembled WGS sequence"/>
</dbReference>
<keyword evidence="3" id="KW-1185">Reference proteome</keyword>
<dbReference type="Gene3D" id="3.40.140.10">
    <property type="entry name" value="Cytidine Deaminase, domain 2"/>
    <property type="match status" value="1"/>
</dbReference>
<evidence type="ECO:0000313" key="2">
    <source>
        <dbReference type="EMBL" id="MDM8270230.1"/>
    </source>
</evidence>
<sequence length="306" mass="33892">MPQHVTVVDYDPSWQQRFREERDRLCGALGEATLAIWHIGSTSVPGLAAKPVVDVLVAARSLGEVDAVEPRMRELGYECLGEFGISGRRYFRKGGDERTHQVHVFDAGDRKNIVRHLALCDYLRSHEDARDEYAALKRSLARRFPYDIEGYCDGKDRFVRALEARALACYDDSWDRLYLAARRVQRPREISPLVEAGSVAAALLTEAGSVYVGVCIDTACSLGMCAERSAIAAMVTAGESRIRRIVAVMPGGGAGMPCGACRELMMQLDPAAREVEVLLDYESRRTARLGELVPGWWADARMVPEA</sequence>
<dbReference type="InterPro" id="IPR016193">
    <property type="entry name" value="Cytidine_deaminase-like"/>
</dbReference>
<reference evidence="2 3" key="2">
    <citation type="submission" date="2023-06" db="EMBL/GenBank/DDBJ databases">
        <title>Identification and characterization of horizontal gene transfer across gut microbiota members of farm animals based on homology search.</title>
        <authorList>
            <person name="Schwarzerova J."/>
            <person name="Nykrynova M."/>
            <person name="Jureckova K."/>
            <person name="Cejkova D."/>
            <person name="Rychlik I."/>
        </authorList>
    </citation>
    <scope>NUCLEOTIDE SEQUENCE [LARGE SCALE GENOMIC DNA]</scope>
    <source>
        <strain evidence="2 3">153_Feed</strain>
    </source>
</reference>
<reference evidence="2 3" key="3">
    <citation type="submission" date="2023-06" db="EMBL/GenBank/DDBJ databases">
        <authorList>
            <person name="Zeman M."/>
            <person name="Kubasova T."/>
            <person name="Jahodarova E."/>
            <person name="Nykrynova M."/>
            <person name="Rychlik I."/>
        </authorList>
    </citation>
    <scope>NUCLEOTIDE SEQUENCE [LARGE SCALE GENOMIC DNA]</scope>
    <source>
        <strain evidence="2 3">153_Feed</strain>
    </source>
</reference>